<evidence type="ECO:0000313" key="3">
    <source>
        <dbReference type="Proteomes" id="UP000799291"/>
    </source>
</evidence>
<name>A0A6G1JMH6_9PLEO</name>
<keyword evidence="1" id="KW-0732">Signal</keyword>
<accession>A0A6G1JMH6</accession>
<dbReference type="AlphaFoldDB" id="A0A6G1JMH6"/>
<dbReference type="Proteomes" id="UP000799291">
    <property type="component" value="Unassembled WGS sequence"/>
</dbReference>
<gene>
    <name evidence="2" type="ORF">K458DRAFT_425665</name>
</gene>
<sequence length="185" mass="19409">MILLRKEVALVGLLATASLAAVTGLRNRQAEPSNFKLYAYSGEVIGGFPIFYADGLAYVGNGSALTGADEVTAVNLTASTGGTWTATPIDDVSWSSKVFYISNTTGEIGFTDSANSSSNIITSGFRFYGKFALLSVSGQMEASWNAKETGIENVWTLGWGSVDEDSSLAAVMLRNAAPMQPPAGE</sequence>
<dbReference type="OrthoDB" id="5230873at2759"/>
<proteinExistence type="predicted"/>
<dbReference type="EMBL" id="MU005569">
    <property type="protein sequence ID" value="KAF2691772.1"/>
    <property type="molecule type" value="Genomic_DNA"/>
</dbReference>
<feature type="chain" id="PRO_5026072650" evidence="1">
    <location>
        <begin position="25"/>
        <end position="185"/>
    </location>
</feature>
<feature type="signal peptide" evidence="1">
    <location>
        <begin position="1"/>
        <end position="24"/>
    </location>
</feature>
<keyword evidence="3" id="KW-1185">Reference proteome</keyword>
<organism evidence="2 3">
    <name type="scientific">Lentithecium fluviatile CBS 122367</name>
    <dbReference type="NCBI Taxonomy" id="1168545"/>
    <lineage>
        <taxon>Eukaryota</taxon>
        <taxon>Fungi</taxon>
        <taxon>Dikarya</taxon>
        <taxon>Ascomycota</taxon>
        <taxon>Pezizomycotina</taxon>
        <taxon>Dothideomycetes</taxon>
        <taxon>Pleosporomycetidae</taxon>
        <taxon>Pleosporales</taxon>
        <taxon>Massarineae</taxon>
        <taxon>Lentitheciaceae</taxon>
        <taxon>Lentithecium</taxon>
    </lineage>
</organism>
<protein>
    <submittedName>
        <fullName evidence="2">Uncharacterized protein</fullName>
    </submittedName>
</protein>
<evidence type="ECO:0000256" key="1">
    <source>
        <dbReference type="SAM" id="SignalP"/>
    </source>
</evidence>
<reference evidence="2" key="1">
    <citation type="journal article" date="2020" name="Stud. Mycol.">
        <title>101 Dothideomycetes genomes: a test case for predicting lifestyles and emergence of pathogens.</title>
        <authorList>
            <person name="Haridas S."/>
            <person name="Albert R."/>
            <person name="Binder M."/>
            <person name="Bloem J."/>
            <person name="Labutti K."/>
            <person name="Salamov A."/>
            <person name="Andreopoulos B."/>
            <person name="Baker S."/>
            <person name="Barry K."/>
            <person name="Bills G."/>
            <person name="Bluhm B."/>
            <person name="Cannon C."/>
            <person name="Castanera R."/>
            <person name="Culley D."/>
            <person name="Daum C."/>
            <person name="Ezra D."/>
            <person name="Gonzalez J."/>
            <person name="Henrissat B."/>
            <person name="Kuo A."/>
            <person name="Liang C."/>
            <person name="Lipzen A."/>
            <person name="Lutzoni F."/>
            <person name="Magnuson J."/>
            <person name="Mondo S."/>
            <person name="Nolan M."/>
            <person name="Ohm R."/>
            <person name="Pangilinan J."/>
            <person name="Park H.-J."/>
            <person name="Ramirez L."/>
            <person name="Alfaro M."/>
            <person name="Sun H."/>
            <person name="Tritt A."/>
            <person name="Yoshinaga Y."/>
            <person name="Zwiers L.-H."/>
            <person name="Turgeon B."/>
            <person name="Goodwin S."/>
            <person name="Spatafora J."/>
            <person name="Crous P."/>
            <person name="Grigoriev I."/>
        </authorList>
    </citation>
    <scope>NUCLEOTIDE SEQUENCE</scope>
    <source>
        <strain evidence="2">CBS 122367</strain>
    </source>
</reference>
<evidence type="ECO:0000313" key="2">
    <source>
        <dbReference type="EMBL" id="KAF2691772.1"/>
    </source>
</evidence>